<feature type="short sequence motif" description="HGGXW" evidence="3">
    <location>
        <begin position="134"/>
        <end position="138"/>
    </location>
</feature>
<dbReference type="GO" id="GO:0034354">
    <property type="term" value="P:'de novo' NAD+ biosynthetic process from L-tryptophan"/>
    <property type="evidence" value="ECO:0007669"/>
    <property type="project" value="UniProtKB-UniRule"/>
</dbReference>
<evidence type="ECO:0000256" key="3">
    <source>
        <dbReference type="HAMAP-Rule" id="MF_03014"/>
    </source>
</evidence>
<dbReference type="Gene3D" id="3.40.50.1820">
    <property type="entry name" value="alpha/beta hydrolase"/>
    <property type="match status" value="1"/>
</dbReference>
<dbReference type="SUPFAM" id="SSF53474">
    <property type="entry name" value="alpha/beta-Hydrolases"/>
    <property type="match status" value="1"/>
</dbReference>
<comment type="catalytic activity">
    <reaction evidence="3">
        <text>N-formyl-L-kynurenine + H2O = L-kynurenine + formate + H(+)</text>
        <dbReference type="Rhea" id="RHEA:13009"/>
        <dbReference type="ChEBI" id="CHEBI:15377"/>
        <dbReference type="ChEBI" id="CHEBI:15378"/>
        <dbReference type="ChEBI" id="CHEBI:15740"/>
        <dbReference type="ChEBI" id="CHEBI:57959"/>
        <dbReference type="ChEBI" id="CHEBI:58629"/>
        <dbReference type="EC" id="3.5.1.9"/>
    </reaction>
</comment>
<sequence length="378" mass="41965">MRPRDTAVPFARTRPRHEAAAAMSRNARRVLRSLRAPLIVTKYEVQCRPACRSRRHLTTAHVSHQRLLLSRPSTTEPDHAIPPTRDTDDDMAQPEQITGLDYSCHQYGDHALQRVGIWQPTPRRHHGYWVIYLHGGAWRDPRNTHLNFVPSIKQIQSNFDAAVRGYISVDYRLSPHQDYPQDPAQTPKPELRIAKHPDHVLDIRAALHFLDTEYQISRGYILVGHSAGAMLAFQALMGQSALARQQPRGPIPLPVAIIGISGIYDLVGLNSRKEGYDGFISAAFGKDQKVWQAASPATFGGSFKETWSGSPLAILAHSPEDTLVDMPEIDSMAAKLSEDGINIVAVRDLSGEHDEVWKDGSQLASLVAQALQRLSSAG</sequence>
<name>A0A9Q8QGZ0_9HYPO</name>
<dbReference type="EC" id="3.5.1.9" evidence="3"/>
<gene>
    <name evidence="6" type="primary">BNA7</name>
    <name evidence="6" type="ORF">JDV02_005279</name>
</gene>
<dbReference type="PANTHER" id="PTHR48081:SF33">
    <property type="entry name" value="KYNURENINE FORMAMIDASE"/>
    <property type="match status" value="1"/>
</dbReference>
<dbReference type="HAMAP" id="MF_03014">
    <property type="entry name" value="KFase"/>
    <property type="match status" value="1"/>
</dbReference>
<dbReference type="GeneID" id="72067228"/>
<protein>
    <recommendedName>
        <fullName evidence="3">Kynurenine formamidase</fullName>
        <shortName evidence="3">KFA</shortName>
        <shortName evidence="3">KFase</shortName>
        <ecNumber evidence="3">3.5.1.9</ecNumber>
    </recommendedName>
    <alternativeName>
        <fullName evidence="3">Arylformamidase</fullName>
    </alternativeName>
    <alternativeName>
        <fullName evidence="3">N-formylkynurenine formamidase</fullName>
        <shortName evidence="3">FKF</shortName>
    </alternativeName>
</protein>
<evidence type="ECO:0000313" key="7">
    <source>
        <dbReference type="Proteomes" id="UP000829364"/>
    </source>
</evidence>
<keyword evidence="2 3" id="KW-0823">Tryptophan catabolism</keyword>
<keyword evidence="7" id="KW-1185">Reference proteome</keyword>
<comment type="function">
    <text evidence="3">Catalyzes the hydrolysis of N-formyl-L-kynurenine to L-kynurenine, the second step in the kynurenine pathway of tryptophan degradation. Kynurenine may be further oxidized to nicotinic acid, NAD(H) and NADP(H). Required for elimination of toxic metabolites.</text>
</comment>
<organism evidence="6 7">
    <name type="scientific">Purpureocillium takamizusanense</name>
    <dbReference type="NCBI Taxonomy" id="2060973"/>
    <lineage>
        <taxon>Eukaryota</taxon>
        <taxon>Fungi</taxon>
        <taxon>Dikarya</taxon>
        <taxon>Ascomycota</taxon>
        <taxon>Pezizomycotina</taxon>
        <taxon>Sordariomycetes</taxon>
        <taxon>Hypocreomycetidae</taxon>
        <taxon>Hypocreales</taxon>
        <taxon>Ophiocordycipitaceae</taxon>
        <taxon>Purpureocillium</taxon>
    </lineage>
</organism>
<accession>A0A9Q8QGZ0</accession>
<feature type="domain" description="Alpha/beta hydrolase fold-3" evidence="5">
    <location>
        <begin position="130"/>
        <end position="272"/>
    </location>
</feature>
<comment type="domain">
    <text evidence="3">The main chain amide nitrogen atoms of the second glycine and its adjacent residue in the HGGXW motif define the oxyanion hole, and stabilize the oxyanion that forms during the nucleophilic attack by the catalytic serine during substrate cleavage.</text>
</comment>
<dbReference type="InterPro" id="IPR027519">
    <property type="entry name" value="KFase_ver/fungi-typ"/>
</dbReference>
<comment type="subunit">
    <text evidence="3">Homodimer.</text>
</comment>
<dbReference type="RefSeq" id="XP_047842543.1">
    <property type="nucleotide sequence ID" value="XM_047986561.1"/>
</dbReference>
<dbReference type="GO" id="GO:0004061">
    <property type="term" value="F:arylformamidase activity"/>
    <property type="evidence" value="ECO:0007669"/>
    <property type="project" value="UniProtKB-UniRule"/>
</dbReference>
<dbReference type="InterPro" id="IPR013094">
    <property type="entry name" value="AB_hydrolase_3"/>
</dbReference>
<proteinExistence type="inferred from homology"/>
<dbReference type="InterPro" id="IPR050300">
    <property type="entry name" value="GDXG_lipolytic_enzyme"/>
</dbReference>
<dbReference type="InterPro" id="IPR029058">
    <property type="entry name" value="AB_hydrolase_fold"/>
</dbReference>
<comment type="pathway">
    <text evidence="3">Amino-acid degradation; L-tryptophan degradation via kynurenine pathway; L-kynurenine from L-tryptophan: step 2/2.</text>
</comment>
<dbReference type="Pfam" id="PF07859">
    <property type="entry name" value="Abhydrolase_3"/>
    <property type="match status" value="1"/>
</dbReference>
<dbReference type="EMBL" id="CP086357">
    <property type="protein sequence ID" value="UNI19062.1"/>
    <property type="molecule type" value="Genomic_DNA"/>
</dbReference>
<evidence type="ECO:0000256" key="4">
    <source>
        <dbReference type="SAM" id="MobiDB-lite"/>
    </source>
</evidence>
<evidence type="ECO:0000259" key="5">
    <source>
        <dbReference type="Pfam" id="PF07859"/>
    </source>
</evidence>
<evidence type="ECO:0000256" key="2">
    <source>
        <dbReference type="ARBA" id="ARBA00023079"/>
    </source>
</evidence>
<reference evidence="6" key="1">
    <citation type="submission" date="2021-11" db="EMBL/GenBank/DDBJ databases">
        <title>Purpureocillium_takamizusanense_genome.</title>
        <authorList>
            <person name="Nguyen N.-H."/>
        </authorList>
    </citation>
    <scope>NUCLEOTIDE SEQUENCE</scope>
    <source>
        <strain evidence="6">PT3</strain>
    </source>
</reference>
<keyword evidence="1 3" id="KW-0378">Hydrolase</keyword>
<dbReference type="KEGG" id="ptkz:JDV02_005279"/>
<dbReference type="PANTHER" id="PTHR48081">
    <property type="entry name" value="AB HYDROLASE SUPERFAMILY PROTEIN C4A8.06C"/>
    <property type="match status" value="1"/>
</dbReference>
<comment type="similarity">
    <text evidence="3">Belongs to the kynurenine formamidase family.</text>
</comment>
<dbReference type="GO" id="GO:0019441">
    <property type="term" value="P:L-tryptophan catabolic process to kynurenine"/>
    <property type="evidence" value="ECO:0007669"/>
    <property type="project" value="UniProtKB-UniRule"/>
</dbReference>
<feature type="region of interest" description="Disordered" evidence="4">
    <location>
        <begin position="69"/>
        <end position="92"/>
    </location>
</feature>
<dbReference type="OrthoDB" id="420264at2759"/>
<evidence type="ECO:0000313" key="6">
    <source>
        <dbReference type="EMBL" id="UNI19062.1"/>
    </source>
</evidence>
<feature type="active site" description="Nucleophile" evidence="3">
    <location>
        <position position="226"/>
    </location>
</feature>
<dbReference type="AlphaFoldDB" id="A0A9Q8QGZ0"/>
<feature type="active site" evidence="3">
    <location>
        <position position="321"/>
    </location>
</feature>
<evidence type="ECO:0000256" key="1">
    <source>
        <dbReference type="ARBA" id="ARBA00022801"/>
    </source>
</evidence>
<dbReference type="Proteomes" id="UP000829364">
    <property type="component" value="Chromosome 4"/>
</dbReference>
<feature type="active site" evidence="3">
    <location>
        <position position="353"/>
    </location>
</feature>